<protein>
    <submittedName>
        <fullName evidence="2">Polar amino acid transport system substrate-binding protein</fullName>
    </submittedName>
</protein>
<sequence>MPERVRPLALMLWLLLPSASALAAPADNVRFAAEDWPPFITPTLPGHGLSGTLVSAVYEKLGQSAQVEYFPWKRTMEFGLHHPRYAGFMAVWRTPEREKLCHFSAPIGNTQTVLVFLKDAALQAGSLAELTGMRIGTVAGYSNGEQFDGMARQGLLRAEEGVNDEINLRKLLSKRFPAIVVEKHVLRHLLYNSGRFSKAERERITFSEQAFKERAVHICFKRTAEGLAQQKAYNDAAREIDLAKFEREYWRRIGMDGAAPSEN</sequence>
<keyword evidence="3" id="KW-1185">Reference proteome</keyword>
<dbReference type="AlphaFoldDB" id="A0A7W5BDE8"/>
<dbReference type="Gene3D" id="3.40.190.10">
    <property type="entry name" value="Periplasmic binding protein-like II"/>
    <property type="match status" value="2"/>
</dbReference>
<evidence type="ECO:0000256" key="1">
    <source>
        <dbReference type="SAM" id="SignalP"/>
    </source>
</evidence>
<dbReference type="Proteomes" id="UP000541535">
    <property type="component" value="Unassembled WGS sequence"/>
</dbReference>
<evidence type="ECO:0000313" key="3">
    <source>
        <dbReference type="Proteomes" id="UP000541535"/>
    </source>
</evidence>
<proteinExistence type="predicted"/>
<evidence type="ECO:0000313" key="2">
    <source>
        <dbReference type="EMBL" id="MBB3121111.1"/>
    </source>
</evidence>
<comment type="caution">
    <text evidence="2">The sequence shown here is derived from an EMBL/GenBank/DDBJ whole genome shotgun (WGS) entry which is preliminary data.</text>
</comment>
<dbReference type="EMBL" id="JACHXD010000013">
    <property type="protein sequence ID" value="MBB3121111.1"/>
    <property type="molecule type" value="Genomic_DNA"/>
</dbReference>
<dbReference type="PANTHER" id="PTHR38834:SF3">
    <property type="entry name" value="SOLUTE-BINDING PROTEIN FAMILY 3_N-TERMINAL DOMAIN-CONTAINING PROTEIN"/>
    <property type="match status" value="1"/>
</dbReference>
<dbReference type="RefSeq" id="WP_229426321.1">
    <property type="nucleotide sequence ID" value="NZ_JACHXD010000013.1"/>
</dbReference>
<feature type="chain" id="PRO_5031200469" evidence="1">
    <location>
        <begin position="24"/>
        <end position="263"/>
    </location>
</feature>
<gene>
    <name evidence="2" type="ORF">FHS03_004184</name>
</gene>
<reference evidence="2 3" key="1">
    <citation type="submission" date="2020-08" db="EMBL/GenBank/DDBJ databases">
        <title>Genomic Encyclopedia of Type Strains, Phase III (KMG-III): the genomes of soil and plant-associated and newly described type strains.</title>
        <authorList>
            <person name="Whitman W."/>
        </authorList>
    </citation>
    <scope>NUCLEOTIDE SEQUENCE [LARGE SCALE GENOMIC DNA]</scope>
    <source>
        <strain evidence="2 3">CECT 8897</strain>
    </source>
</reference>
<name>A0A7W5BDE8_9BURK</name>
<feature type="signal peptide" evidence="1">
    <location>
        <begin position="1"/>
        <end position="23"/>
    </location>
</feature>
<dbReference type="PANTHER" id="PTHR38834">
    <property type="entry name" value="PERIPLASMIC SUBSTRATE BINDING PROTEIN FAMILY 3"/>
    <property type="match status" value="1"/>
</dbReference>
<accession>A0A7W5BDE8</accession>
<dbReference type="SUPFAM" id="SSF53850">
    <property type="entry name" value="Periplasmic binding protein-like II"/>
    <property type="match status" value="1"/>
</dbReference>
<organism evidence="2 3">
    <name type="scientific">Pseudoduganella violacea</name>
    <dbReference type="NCBI Taxonomy" id="1715466"/>
    <lineage>
        <taxon>Bacteria</taxon>
        <taxon>Pseudomonadati</taxon>
        <taxon>Pseudomonadota</taxon>
        <taxon>Betaproteobacteria</taxon>
        <taxon>Burkholderiales</taxon>
        <taxon>Oxalobacteraceae</taxon>
        <taxon>Telluria group</taxon>
        <taxon>Pseudoduganella</taxon>
    </lineage>
</organism>
<keyword evidence="1" id="KW-0732">Signal</keyword>